<gene>
    <name evidence="1" type="ORF">OFLC_LOCUS5788</name>
</gene>
<proteinExistence type="predicted"/>
<name>A0A183HE76_9BILA</name>
<protein>
    <submittedName>
        <fullName evidence="3">Xanthine/uracil/thiamine/ascorbate permease family protein</fullName>
    </submittedName>
</protein>
<reference evidence="3" key="1">
    <citation type="submission" date="2016-06" db="UniProtKB">
        <authorList>
            <consortium name="WormBaseParasite"/>
        </authorList>
    </citation>
    <scope>IDENTIFICATION</scope>
</reference>
<dbReference type="Proteomes" id="UP000267606">
    <property type="component" value="Unassembled WGS sequence"/>
</dbReference>
<accession>A0A183HE76</accession>
<evidence type="ECO:0000313" key="2">
    <source>
        <dbReference type="Proteomes" id="UP000267606"/>
    </source>
</evidence>
<evidence type="ECO:0000313" key="3">
    <source>
        <dbReference type="WBParaSite" id="OFLC_0000578701-mRNA-1"/>
    </source>
</evidence>
<organism evidence="3">
    <name type="scientific">Onchocerca flexuosa</name>
    <dbReference type="NCBI Taxonomy" id="387005"/>
    <lineage>
        <taxon>Eukaryota</taxon>
        <taxon>Metazoa</taxon>
        <taxon>Ecdysozoa</taxon>
        <taxon>Nematoda</taxon>
        <taxon>Chromadorea</taxon>
        <taxon>Rhabditida</taxon>
        <taxon>Spirurina</taxon>
        <taxon>Spiruromorpha</taxon>
        <taxon>Filarioidea</taxon>
        <taxon>Onchocercidae</taxon>
        <taxon>Onchocerca</taxon>
    </lineage>
</organism>
<keyword evidence="2" id="KW-1185">Reference proteome</keyword>
<dbReference type="EMBL" id="UZAJ01005165">
    <property type="protein sequence ID" value="VDO44341.1"/>
    <property type="molecule type" value="Genomic_DNA"/>
</dbReference>
<dbReference type="AlphaFoldDB" id="A0A183HE76"/>
<evidence type="ECO:0000313" key="1">
    <source>
        <dbReference type="EMBL" id="VDO44341.1"/>
    </source>
</evidence>
<reference evidence="1 2" key="2">
    <citation type="submission" date="2018-11" db="EMBL/GenBank/DDBJ databases">
        <authorList>
            <consortium name="Pathogen Informatics"/>
        </authorList>
    </citation>
    <scope>NUCLEOTIDE SEQUENCE [LARGE SCALE GENOMIC DNA]</scope>
</reference>
<dbReference type="WBParaSite" id="OFLC_0000578701-mRNA-1">
    <property type="protein sequence ID" value="OFLC_0000578701-mRNA-1"/>
    <property type="gene ID" value="OFLC_0000578701"/>
</dbReference>
<sequence>MRYAGWLHYLNAAATAAAVINAPQGCGTNWLPLLLPAAR</sequence>